<dbReference type="EMBL" id="JAUSTZ010000008">
    <property type="protein sequence ID" value="MDQ0227261.1"/>
    <property type="molecule type" value="Genomic_DNA"/>
</dbReference>
<evidence type="ECO:0000313" key="1">
    <source>
        <dbReference type="EMBL" id="MDQ0227261.1"/>
    </source>
</evidence>
<evidence type="ECO:0008006" key="3">
    <source>
        <dbReference type="Google" id="ProtNLM"/>
    </source>
</evidence>
<dbReference type="RefSeq" id="WP_307190781.1">
    <property type="nucleotide sequence ID" value="NZ_JAUSTZ010000008.1"/>
</dbReference>
<accession>A0ABT9Z4S8</accession>
<gene>
    <name evidence="1" type="ORF">J2S02_003606</name>
</gene>
<name>A0ABT9Z4S8_9BACI</name>
<dbReference type="InterPro" id="IPR021284">
    <property type="entry name" value="DUF2750"/>
</dbReference>
<organism evidence="1 2">
    <name type="scientific">Metabacillus niabensis</name>
    <dbReference type="NCBI Taxonomy" id="324854"/>
    <lineage>
        <taxon>Bacteria</taxon>
        <taxon>Bacillati</taxon>
        <taxon>Bacillota</taxon>
        <taxon>Bacilli</taxon>
        <taxon>Bacillales</taxon>
        <taxon>Bacillaceae</taxon>
        <taxon>Metabacillus</taxon>
    </lineage>
</organism>
<protein>
    <recommendedName>
        <fullName evidence="3">DUF2750 domain-containing protein</fullName>
    </recommendedName>
</protein>
<keyword evidence="2" id="KW-1185">Reference proteome</keyword>
<dbReference type="Pfam" id="PF11042">
    <property type="entry name" value="DUF2750"/>
    <property type="match status" value="1"/>
</dbReference>
<evidence type="ECO:0000313" key="2">
    <source>
        <dbReference type="Proteomes" id="UP001232245"/>
    </source>
</evidence>
<comment type="caution">
    <text evidence="1">The sequence shown here is derived from an EMBL/GenBank/DDBJ whole genome shotgun (WGS) entry which is preliminary data.</text>
</comment>
<sequence length="122" mass="14385">MELDLTINSIRRYEKFIKRVSESKMVWGLMNEKGWCICESNEYEDTEVMPFWSDEAYARQCAINEWSHNKPTSIPLDVFMNNWIYGMNEEGIIVGINWNAKLIGLEVEPFDLLDDLEDALKR</sequence>
<dbReference type="Proteomes" id="UP001232245">
    <property type="component" value="Unassembled WGS sequence"/>
</dbReference>
<reference evidence="1 2" key="1">
    <citation type="submission" date="2023-07" db="EMBL/GenBank/DDBJ databases">
        <title>Genomic Encyclopedia of Type Strains, Phase IV (KMG-IV): sequencing the most valuable type-strain genomes for metagenomic binning, comparative biology and taxonomic classification.</title>
        <authorList>
            <person name="Goeker M."/>
        </authorList>
    </citation>
    <scope>NUCLEOTIDE SEQUENCE [LARGE SCALE GENOMIC DNA]</scope>
    <source>
        <strain evidence="1 2">DSM 17723</strain>
    </source>
</reference>
<proteinExistence type="predicted"/>